<sequence length="85" mass="9383">MAMESAKDEEPWFGIEQEYVLLERNGLPIGWPTQRHTLKSCQSYFYAVGSENVAGRQVADAHVKACSYAGVKLYGSNGEAIISQV</sequence>
<dbReference type="EMBL" id="GFPF01008033">
    <property type="protein sequence ID" value="MAA19179.1"/>
    <property type="molecule type" value="Transcribed_RNA"/>
</dbReference>
<proteinExistence type="predicted"/>
<dbReference type="PANTHER" id="PTHR20852:SF57">
    <property type="entry name" value="GLUTAMINE SYNTHETASE 2 CYTOPLASMIC"/>
    <property type="match status" value="1"/>
</dbReference>
<dbReference type="AlphaFoldDB" id="A0A224YTW0"/>
<protein>
    <submittedName>
        <fullName evidence="1">Glutamine synthetase</fullName>
    </submittedName>
</protein>
<name>A0A224YTW0_9ACAR</name>
<evidence type="ECO:0000313" key="1">
    <source>
        <dbReference type="EMBL" id="MAA19179.1"/>
    </source>
</evidence>
<dbReference type="Gene3D" id="3.30.590.10">
    <property type="entry name" value="Glutamine synthetase/guanido kinase, catalytic domain"/>
    <property type="match status" value="1"/>
</dbReference>
<organism evidence="1">
    <name type="scientific">Rhipicephalus zambeziensis</name>
    <dbReference type="NCBI Taxonomy" id="60191"/>
    <lineage>
        <taxon>Eukaryota</taxon>
        <taxon>Metazoa</taxon>
        <taxon>Ecdysozoa</taxon>
        <taxon>Arthropoda</taxon>
        <taxon>Chelicerata</taxon>
        <taxon>Arachnida</taxon>
        <taxon>Acari</taxon>
        <taxon>Parasitiformes</taxon>
        <taxon>Ixodida</taxon>
        <taxon>Ixodoidea</taxon>
        <taxon>Ixodidae</taxon>
        <taxon>Rhipicephalinae</taxon>
        <taxon>Rhipicephalus</taxon>
        <taxon>Rhipicephalus</taxon>
    </lineage>
</organism>
<reference evidence="1" key="1">
    <citation type="journal article" date="2017" name="Parasit. Vectors">
        <title>Sialotranscriptomics of Rhipicephalus zambeziensis reveals intricate expression profiles of secretory proteins and suggests tight temporal transcriptional regulation during blood-feeding.</title>
        <authorList>
            <person name="de Castro M.H."/>
            <person name="de Klerk D."/>
            <person name="Pienaar R."/>
            <person name="Rees D.J.G."/>
            <person name="Mans B.J."/>
        </authorList>
    </citation>
    <scope>NUCLEOTIDE SEQUENCE</scope>
    <source>
        <tissue evidence="1">Salivary glands</tissue>
    </source>
</reference>
<dbReference type="GO" id="GO:0005737">
    <property type="term" value="C:cytoplasm"/>
    <property type="evidence" value="ECO:0007669"/>
    <property type="project" value="TreeGrafter"/>
</dbReference>
<dbReference type="PANTHER" id="PTHR20852">
    <property type="entry name" value="GLUTAMINE SYNTHETASE"/>
    <property type="match status" value="1"/>
</dbReference>
<dbReference type="InterPro" id="IPR014746">
    <property type="entry name" value="Gln_synth/guanido_kin_cat_dom"/>
</dbReference>
<accession>A0A224YTW0</accession>
<dbReference type="GO" id="GO:0004356">
    <property type="term" value="F:glutamine synthetase activity"/>
    <property type="evidence" value="ECO:0007669"/>
    <property type="project" value="TreeGrafter"/>
</dbReference>
<dbReference type="GO" id="GO:0006542">
    <property type="term" value="P:glutamine biosynthetic process"/>
    <property type="evidence" value="ECO:0007669"/>
    <property type="project" value="TreeGrafter"/>
</dbReference>
<dbReference type="InterPro" id="IPR050292">
    <property type="entry name" value="Glutamine_Synthetase"/>
</dbReference>
<dbReference type="SUPFAM" id="SSF55931">
    <property type="entry name" value="Glutamine synthetase/guanido kinase"/>
    <property type="match status" value="1"/>
</dbReference>